<reference evidence="1 2" key="1">
    <citation type="journal article" date="2020" name="ISME J.">
        <title>Uncovering the hidden diversity of litter-decomposition mechanisms in mushroom-forming fungi.</title>
        <authorList>
            <person name="Floudas D."/>
            <person name="Bentzer J."/>
            <person name="Ahren D."/>
            <person name="Johansson T."/>
            <person name="Persson P."/>
            <person name="Tunlid A."/>
        </authorList>
    </citation>
    <scope>NUCLEOTIDE SEQUENCE [LARGE SCALE GENOMIC DNA]</scope>
    <source>
        <strain evidence="1 2">CBS 661.87</strain>
    </source>
</reference>
<name>A0A8H5H8V2_9AGAR</name>
<evidence type="ECO:0008006" key="3">
    <source>
        <dbReference type="Google" id="ProtNLM"/>
    </source>
</evidence>
<dbReference type="EMBL" id="JAACJP010000018">
    <property type="protein sequence ID" value="KAF5378867.1"/>
    <property type="molecule type" value="Genomic_DNA"/>
</dbReference>
<gene>
    <name evidence="1" type="ORF">D9615_006926</name>
</gene>
<keyword evidence="2" id="KW-1185">Reference proteome</keyword>
<comment type="caution">
    <text evidence="1">The sequence shown here is derived from an EMBL/GenBank/DDBJ whole genome shotgun (WGS) entry which is preliminary data.</text>
</comment>
<evidence type="ECO:0000313" key="2">
    <source>
        <dbReference type="Proteomes" id="UP000565441"/>
    </source>
</evidence>
<accession>A0A8H5H8V2</accession>
<proteinExistence type="predicted"/>
<organism evidence="1 2">
    <name type="scientific">Tricholomella constricta</name>
    <dbReference type="NCBI Taxonomy" id="117010"/>
    <lineage>
        <taxon>Eukaryota</taxon>
        <taxon>Fungi</taxon>
        <taxon>Dikarya</taxon>
        <taxon>Basidiomycota</taxon>
        <taxon>Agaricomycotina</taxon>
        <taxon>Agaricomycetes</taxon>
        <taxon>Agaricomycetidae</taxon>
        <taxon>Agaricales</taxon>
        <taxon>Tricholomatineae</taxon>
        <taxon>Lyophyllaceae</taxon>
        <taxon>Tricholomella</taxon>
    </lineage>
</organism>
<evidence type="ECO:0000313" key="1">
    <source>
        <dbReference type="EMBL" id="KAF5378867.1"/>
    </source>
</evidence>
<protein>
    <recommendedName>
        <fullName evidence="3">F-box domain-containing protein</fullName>
    </recommendedName>
</protein>
<sequence>MDSPSSESKTIQSIIDTLLSTGDNPSETEVKTLRLHHSACAEEILEIDTIVAPLQRQILEMQMKRTVLQTEHDSCAVLLAPIRRVLPEILQAIFLACLPAELEDCYPDQSQAPLLLCQVSSQWRTLALHTPRLWSNLVIDLCEKATSVVALKRCTRLTKTWLRRSGSHVPISLYFKSHSRSSDENSVIEAFMTSVVVPRLHRFRELLLDITVHGGYMPSILSHKPALFERMERFALITNYMARWDINAITLSLMSAKRLHTVNLYDVLCDAPTIPLAIPWGQLTSLKTGVVYPGPLVVILSQCINLEHGDFSVYNPSFPIPALDVIMPRLSSLKIRFSTGGDASFFDRIKFPVLQNLQIKTDETSDGHFSWANPGHFYNELRNLTTLTFAGGISDLANLLRHTPSIASLTLSSKDNLDELLEAMTHDKAPYIAPILEILHIKPYWTKLQHSPAPSLGSAILGAMVSSRRAGRTPPGTSPLQQIVFEGGPEHLARIRPALIRLKLYFPHITVITQPVRSSFAISALRDFY</sequence>
<dbReference type="AlphaFoldDB" id="A0A8H5H8V2"/>
<dbReference type="OrthoDB" id="3365698at2759"/>
<dbReference type="Proteomes" id="UP000565441">
    <property type="component" value="Unassembled WGS sequence"/>
</dbReference>